<dbReference type="SMART" id="SM00177">
    <property type="entry name" value="ARF"/>
    <property type="match status" value="1"/>
</dbReference>
<dbReference type="SMART" id="SM00176">
    <property type="entry name" value="RAN"/>
    <property type="match status" value="1"/>
</dbReference>
<protein>
    <recommendedName>
        <fullName evidence="7">Ras-related protein Rab-4</fullName>
    </recommendedName>
</protein>
<dbReference type="InterPro" id="IPR050209">
    <property type="entry name" value="Rab_GTPases_membrane_traffic"/>
</dbReference>
<evidence type="ECO:0000313" key="5">
    <source>
        <dbReference type="EMBL" id="CAF1499801.1"/>
    </source>
</evidence>
<dbReference type="SUPFAM" id="SSF52540">
    <property type="entry name" value="P-loop containing nucleoside triphosphate hydrolases"/>
    <property type="match status" value="1"/>
</dbReference>
<accession>A0A815T2J4</accession>
<gene>
    <name evidence="5" type="ORF">ZHD862_LOCUS37389</name>
</gene>
<dbReference type="PROSITE" id="PS51421">
    <property type="entry name" value="RAS"/>
    <property type="match status" value="1"/>
</dbReference>
<dbReference type="InterPro" id="IPR027417">
    <property type="entry name" value="P-loop_NTPase"/>
</dbReference>
<keyword evidence="3" id="KW-0547">Nucleotide-binding</keyword>
<dbReference type="PROSITE" id="PS51419">
    <property type="entry name" value="RAB"/>
    <property type="match status" value="1"/>
</dbReference>
<reference evidence="5" key="1">
    <citation type="submission" date="2021-02" db="EMBL/GenBank/DDBJ databases">
        <authorList>
            <person name="Nowell W R."/>
        </authorList>
    </citation>
    <scope>NUCLEOTIDE SEQUENCE</scope>
</reference>
<keyword evidence="4" id="KW-0472">Membrane</keyword>
<dbReference type="SMART" id="SM00175">
    <property type="entry name" value="RAB"/>
    <property type="match status" value="1"/>
</dbReference>
<comment type="similarity">
    <text evidence="2">Belongs to the small GTPase superfamily. Rab family.</text>
</comment>
<dbReference type="PROSITE" id="PS51420">
    <property type="entry name" value="RHO"/>
    <property type="match status" value="1"/>
</dbReference>
<dbReference type="SMART" id="SM00173">
    <property type="entry name" value="RAS"/>
    <property type="match status" value="1"/>
</dbReference>
<comment type="subcellular location">
    <subcellularLocation>
        <location evidence="1">Membrane</location>
    </subcellularLocation>
</comment>
<evidence type="ECO:0000256" key="1">
    <source>
        <dbReference type="ARBA" id="ARBA00004370"/>
    </source>
</evidence>
<dbReference type="SMART" id="SM00174">
    <property type="entry name" value="RHO"/>
    <property type="match status" value="1"/>
</dbReference>
<dbReference type="AlphaFoldDB" id="A0A815T2J4"/>
<evidence type="ECO:0000256" key="3">
    <source>
        <dbReference type="ARBA" id="ARBA00022741"/>
    </source>
</evidence>
<dbReference type="NCBIfam" id="TIGR00231">
    <property type="entry name" value="small_GTP"/>
    <property type="match status" value="1"/>
</dbReference>
<dbReference type="GO" id="GO:0003924">
    <property type="term" value="F:GTPase activity"/>
    <property type="evidence" value="ECO:0007669"/>
    <property type="project" value="InterPro"/>
</dbReference>
<dbReference type="EMBL" id="CAJNOT010007015">
    <property type="protein sequence ID" value="CAF1499801.1"/>
    <property type="molecule type" value="Genomic_DNA"/>
</dbReference>
<dbReference type="Proteomes" id="UP000663864">
    <property type="component" value="Unassembled WGS sequence"/>
</dbReference>
<evidence type="ECO:0008006" key="7">
    <source>
        <dbReference type="Google" id="ProtNLM"/>
    </source>
</evidence>
<evidence type="ECO:0000313" key="6">
    <source>
        <dbReference type="Proteomes" id="UP000663864"/>
    </source>
</evidence>
<dbReference type="InterPro" id="IPR005225">
    <property type="entry name" value="Small_GTP-bd"/>
</dbReference>
<evidence type="ECO:0000256" key="4">
    <source>
        <dbReference type="ARBA" id="ARBA00023136"/>
    </source>
</evidence>
<sequence length="246" mass="28029">MSISSETYGNLFNKYHFSFIYFFLLLNKEYLLKFLIIGCASTGKTCILHQFIDNKFKANVTHTIGAEFGSKIININKINVKLQIWDTAGQERFQSVTRSYYRGASGALLVYDITNRESYNAVANWLSDARRLASPNVIIILCGNKKDLEDQREITFTEANQFAQDNDLIFFETSAMTGENVHESFLQCAQIILSKIDSGSIHPNRIHSGIQCLRSIADNRSNRSQYANFDDEQRNKSRKSCALCQT</sequence>
<comment type="caution">
    <text evidence="5">The sequence shown here is derived from an EMBL/GenBank/DDBJ whole genome shotgun (WGS) entry which is preliminary data.</text>
</comment>
<organism evidence="5 6">
    <name type="scientific">Rotaria sordida</name>
    <dbReference type="NCBI Taxonomy" id="392033"/>
    <lineage>
        <taxon>Eukaryota</taxon>
        <taxon>Metazoa</taxon>
        <taxon>Spiralia</taxon>
        <taxon>Gnathifera</taxon>
        <taxon>Rotifera</taxon>
        <taxon>Eurotatoria</taxon>
        <taxon>Bdelloidea</taxon>
        <taxon>Philodinida</taxon>
        <taxon>Philodinidae</taxon>
        <taxon>Rotaria</taxon>
    </lineage>
</organism>
<dbReference type="PANTHER" id="PTHR47979">
    <property type="entry name" value="DRAB11-RELATED"/>
    <property type="match status" value="1"/>
</dbReference>
<dbReference type="GO" id="GO:0016020">
    <property type="term" value="C:membrane"/>
    <property type="evidence" value="ECO:0007669"/>
    <property type="project" value="UniProtKB-SubCell"/>
</dbReference>
<dbReference type="PRINTS" id="PR00449">
    <property type="entry name" value="RASTRNSFRMNG"/>
</dbReference>
<dbReference type="InterPro" id="IPR001806">
    <property type="entry name" value="Small_GTPase"/>
</dbReference>
<name>A0A815T2J4_9BILA</name>
<dbReference type="FunFam" id="3.40.50.300:FF:001193">
    <property type="entry name" value="Rab family, other"/>
    <property type="match status" value="1"/>
</dbReference>
<dbReference type="GO" id="GO:0005525">
    <property type="term" value="F:GTP binding"/>
    <property type="evidence" value="ECO:0007669"/>
    <property type="project" value="InterPro"/>
</dbReference>
<proteinExistence type="inferred from homology"/>
<dbReference type="Pfam" id="PF00071">
    <property type="entry name" value="Ras"/>
    <property type="match status" value="1"/>
</dbReference>
<dbReference type="Gene3D" id="3.40.50.300">
    <property type="entry name" value="P-loop containing nucleotide triphosphate hydrolases"/>
    <property type="match status" value="1"/>
</dbReference>
<evidence type="ECO:0000256" key="2">
    <source>
        <dbReference type="ARBA" id="ARBA00006270"/>
    </source>
</evidence>